<comment type="caution">
    <text evidence="3">The sequence shown here is derived from an EMBL/GenBank/DDBJ whole genome shotgun (WGS) entry which is preliminary data.</text>
</comment>
<reference evidence="3 4" key="1">
    <citation type="submission" date="2020-09" db="EMBL/GenBank/DDBJ databases">
        <title>Genome sequences of type strains of Chitinophaga qingshengii and Chitinophaga varians.</title>
        <authorList>
            <person name="Kittiwongwattana C."/>
        </authorList>
    </citation>
    <scope>NUCLEOTIDE SEQUENCE [LARGE SCALE GENOMIC DNA]</scope>
    <source>
        <strain evidence="3 4">JCM 30026</strain>
    </source>
</reference>
<keyword evidence="4" id="KW-1185">Reference proteome</keyword>
<dbReference type="InterPro" id="IPR013538">
    <property type="entry name" value="ASHA1/2-like_C"/>
</dbReference>
<dbReference type="Proteomes" id="UP000659124">
    <property type="component" value="Unassembled WGS sequence"/>
</dbReference>
<organism evidence="3 4">
    <name type="scientific">Chitinophaga qingshengii</name>
    <dbReference type="NCBI Taxonomy" id="1569794"/>
    <lineage>
        <taxon>Bacteria</taxon>
        <taxon>Pseudomonadati</taxon>
        <taxon>Bacteroidota</taxon>
        <taxon>Chitinophagia</taxon>
        <taxon>Chitinophagales</taxon>
        <taxon>Chitinophagaceae</taxon>
        <taxon>Chitinophaga</taxon>
    </lineage>
</organism>
<dbReference type="CDD" id="cd08901">
    <property type="entry name" value="SRPBCC_CalC_Aha1-like_8"/>
    <property type="match status" value="1"/>
</dbReference>
<comment type="similarity">
    <text evidence="1">Belongs to the AHA1 family.</text>
</comment>
<dbReference type="Pfam" id="PF08327">
    <property type="entry name" value="AHSA1"/>
    <property type="match status" value="1"/>
</dbReference>
<evidence type="ECO:0000259" key="2">
    <source>
        <dbReference type="Pfam" id="PF08327"/>
    </source>
</evidence>
<name>A0ABR7TVH0_9BACT</name>
<feature type="domain" description="Activator of Hsp90 ATPase homologue 1/2-like C-terminal" evidence="2">
    <location>
        <begin position="19"/>
        <end position="150"/>
    </location>
</feature>
<sequence>MATTTQSSVAQSGMLIRRPVAEVFNAFIDPAVTTHFWFTKSTGKLEKGKEVIWTWEMYNVASAVQTVDIIPNKKIEIRWFEHFETNTGDKGARDAATRVVWTFTPYGNDQTFVEIVNDGFSGDAASVQQQALDSTGGFCWVLAGLKAYLEHQLELNLVGDRFPTGKPGQN</sequence>
<dbReference type="SUPFAM" id="SSF55961">
    <property type="entry name" value="Bet v1-like"/>
    <property type="match status" value="1"/>
</dbReference>
<accession>A0ABR7TVH0</accession>
<dbReference type="Gene3D" id="3.30.530.20">
    <property type="match status" value="1"/>
</dbReference>
<dbReference type="InterPro" id="IPR023393">
    <property type="entry name" value="START-like_dom_sf"/>
</dbReference>
<proteinExistence type="inferred from homology"/>
<evidence type="ECO:0000256" key="1">
    <source>
        <dbReference type="ARBA" id="ARBA00006817"/>
    </source>
</evidence>
<dbReference type="EMBL" id="JACVFC010000005">
    <property type="protein sequence ID" value="MBC9934486.1"/>
    <property type="molecule type" value="Genomic_DNA"/>
</dbReference>
<evidence type="ECO:0000313" key="3">
    <source>
        <dbReference type="EMBL" id="MBC9934486.1"/>
    </source>
</evidence>
<protein>
    <submittedName>
        <fullName evidence="3">SRPBCC family protein</fullName>
    </submittedName>
</protein>
<evidence type="ECO:0000313" key="4">
    <source>
        <dbReference type="Proteomes" id="UP000659124"/>
    </source>
</evidence>
<dbReference type="RefSeq" id="WP_188091577.1">
    <property type="nucleotide sequence ID" value="NZ_JACVFC010000005.1"/>
</dbReference>
<gene>
    <name evidence="3" type="ORF">ICL07_29130</name>
</gene>